<dbReference type="Pfam" id="PF01497">
    <property type="entry name" value="Peripla_BP_2"/>
    <property type="match status" value="1"/>
</dbReference>
<protein>
    <submittedName>
        <fullName evidence="3">Iron complex transport system substrate-binding protein</fullName>
    </submittedName>
</protein>
<sequence>MPKQLKKFKWIVTILLVIIISLTACSKASQNQFQTSQISNETVQTITVTDLIGRQVEIKTPVHKVVAIGPGALRLVTYVDGIDRIAGVENIDKKLANGRTYNMLFQEEFAKLPTIGQGGPDSTPDAEKLVQVSPDVIFVISLLDKSKADDLQAKTGIPVIVLSYGKLGTFEEDVYTSLEIIGKVLGKEDRARELVDYIKGVQKDLQDRTKDIPDDKKPTVYVGALGFKGGHGVESTQGNYPPFMAVNAKNVADTLGQKGSVMIEKEKLLAWNPDIIFIDEGNLDLVKQDYQKNPDFYKSLKAFKSDNIYGILPYNQYNTNIDTALVDAYWVGKVLYPEKFSDIDPVNKATEIYSKFFGDKGKILYDKMKEVYGGFEKIKF</sequence>
<dbReference type="EMBL" id="FQUR01000017">
    <property type="protein sequence ID" value="SHF19200.1"/>
    <property type="molecule type" value="Genomic_DNA"/>
</dbReference>
<evidence type="ECO:0000313" key="4">
    <source>
        <dbReference type="Proteomes" id="UP000184127"/>
    </source>
</evidence>
<gene>
    <name evidence="3" type="ORF">SAMN02745195_02046</name>
</gene>
<keyword evidence="4" id="KW-1185">Reference proteome</keyword>
<evidence type="ECO:0000256" key="1">
    <source>
        <dbReference type="ARBA" id="ARBA00008814"/>
    </source>
</evidence>
<reference evidence="4" key="1">
    <citation type="submission" date="2016-11" db="EMBL/GenBank/DDBJ databases">
        <authorList>
            <person name="Varghese N."/>
            <person name="Submissions S."/>
        </authorList>
    </citation>
    <scope>NUCLEOTIDE SEQUENCE [LARGE SCALE GENOMIC DNA]</scope>
    <source>
        <strain evidence="4">DSM 18761</strain>
    </source>
</reference>
<dbReference type="Gene3D" id="3.40.50.1980">
    <property type="entry name" value="Nitrogenase molybdenum iron protein domain"/>
    <property type="match status" value="2"/>
</dbReference>
<evidence type="ECO:0000313" key="3">
    <source>
        <dbReference type="EMBL" id="SHF19200.1"/>
    </source>
</evidence>
<accession>A0A1M4ZM92</accession>
<name>A0A1M4ZM92_9THEO</name>
<proteinExistence type="inferred from homology"/>
<dbReference type="AlphaFoldDB" id="A0A1M4ZM92"/>
<organism evidence="3 4">
    <name type="scientific">Thermoanaerobacter uzonensis DSM 18761</name>
    <dbReference type="NCBI Taxonomy" id="1123369"/>
    <lineage>
        <taxon>Bacteria</taxon>
        <taxon>Bacillati</taxon>
        <taxon>Bacillota</taxon>
        <taxon>Clostridia</taxon>
        <taxon>Thermoanaerobacterales</taxon>
        <taxon>Thermoanaerobacteraceae</taxon>
        <taxon>Thermoanaerobacter</taxon>
    </lineage>
</organism>
<dbReference type="CDD" id="cd01147">
    <property type="entry name" value="HemV-2"/>
    <property type="match status" value="1"/>
</dbReference>
<dbReference type="PANTHER" id="PTHR30535:SF34">
    <property type="entry name" value="MOLYBDATE-BINDING PROTEIN MOLA"/>
    <property type="match status" value="1"/>
</dbReference>
<evidence type="ECO:0000259" key="2">
    <source>
        <dbReference type="PROSITE" id="PS50983"/>
    </source>
</evidence>
<feature type="domain" description="Fe/B12 periplasmic-binding" evidence="2">
    <location>
        <begin position="64"/>
        <end position="339"/>
    </location>
</feature>
<dbReference type="SUPFAM" id="SSF53807">
    <property type="entry name" value="Helical backbone' metal receptor"/>
    <property type="match status" value="1"/>
</dbReference>
<comment type="similarity">
    <text evidence="1">Belongs to the bacterial solute-binding protein 8 family.</text>
</comment>
<dbReference type="PROSITE" id="PS51257">
    <property type="entry name" value="PROKAR_LIPOPROTEIN"/>
    <property type="match status" value="1"/>
</dbReference>
<dbReference type="PANTHER" id="PTHR30535">
    <property type="entry name" value="VITAMIN B12-BINDING PROTEIN"/>
    <property type="match status" value="1"/>
</dbReference>
<dbReference type="InterPro" id="IPR050902">
    <property type="entry name" value="ABC_Transporter_SBP"/>
</dbReference>
<dbReference type="RefSeq" id="WP_072969288.1">
    <property type="nucleotide sequence ID" value="NZ_FQUR01000017.1"/>
</dbReference>
<dbReference type="Proteomes" id="UP000184127">
    <property type="component" value="Unassembled WGS sequence"/>
</dbReference>
<dbReference type="PROSITE" id="PS50983">
    <property type="entry name" value="FE_B12_PBP"/>
    <property type="match status" value="1"/>
</dbReference>
<dbReference type="InterPro" id="IPR002491">
    <property type="entry name" value="ABC_transptr_periplasmic_BD"/>
</dbReference>